<dbReference type="PANTHER" id="PTHR35527:SF2">
    <property type="entry name" value="HYDROLASE"/>
    <property type="match status" value="1"/>
</dbReference>
<sequence>MIGARTFAARVAGTPLFGAGWRRPALMLALLAAFVALALATPHAGVDAVIACTALLYRDAKGGVYAGRTLELPMELPYLLSYLPAGQVITSDVPGRDPLRFQTRHAILGITVPNGTVADLKVVEGLNEKGLTYGLLAFAAADGPTAGFRKTKAALAAIDLGTWVLGRFETTAQVKAALAEQPVLLSALEPLHGARTPFHFIVHDRTGASLVIEFANGRQNVYDNPIGVMTNGPDFPWHLTNMNNYSFLTNLDRSEGTFGTFTARQPDSGIATAGLPASNTAVGRFVRAAYYAQYAERAAPEAALSTLAHIMNNFDRPKGITIDPRGAGGLEVEGAEPEGDADYKTEYTSWTSLTDLAGGRFLVRTYEGMNYMSIDFAGVRDATTVKVLPLAAAGNGVVTELNAQLLAAKIA</sequence>
<evidence type="ECO:0000256" key="2">
    <source>
        <dbReference type="ARBA" id="ARBA00022801"/>
    </source>
</evidence>
<dbReference type="Gene3D" id="3.60.60.10">
    <property type="entry name" value="Penicillin V Acylase, Chain A"/>
    <property type="match status" value="1"/>
</dbReference>
<dbReference type="SUPFAM" id="SSF56235">
    <property type="entry name" value="N-terminal nucleophile aminohydrolases (Ntn hydrolases)"/>
    <property type="match status" value="1"/>
</dbReference>
<feature type="domain" description="Choloylglycine hydrolase/NAAA C-terminal" evidence="3">
    <location>
        <begin position="52"/>
        <end position="373"/>
    </location>
</feature>
<accession>A0ABU0LHH8</accession>
<organism evidence="4 5">
    <name type="scientific">Xanthobacter agilis</name>
    <dbReference type="NCBI Taxonomy" id="47492"/>
    <lineage>
        <taxon>Bacteria</taxon>
        <taxon>Pseudomonadati</taxon>
        <taxon>Pseudomonadota</taxon>
        <taxon>Alphaproteobacteria</taxon>
        <taxon>Hyphomicrobiales</taxon>
        <taxon>Xanthobacteraceae</taxon>
        <taxon>Xanthobacter</taxon>
    </lineage>
</organism>
<dbReference type="RefSeq" id="WP_237347544.1">
    <property type="nucleotide sequence ID" value="NZ_JABWGX010000039.1"/>
</dbReference>
<dbReference type="PANTHER" id="PTHR35527">
    <property type="entry name" value="CHOLOYLGLYCINE HYDROLASE"/>
    <property type="match status" value="1"/>
</dbReference>
<comment type="similarity">
    <text evidence="1">Belongs to the peptidase C59 family.</text>
</comment>
<proteinExistence type="inferred from homology"/>
<keyword evidence="5" id="KW-1185">Reference proteome</keyword>
<evidence type="ECO:0000313" key="5">
    <source>
        <dbReference type="Proteomes" id="UP001241747"/>
    </source>
</evidence>
<evidence type="ECO:0000259" key="3">
    <source>
        <dbReference type="Pfam" id="PF02275"/>
    </source>
</evidence>
<dbReference type="EMBL" id="JAUSVY010000008">
    <property type="protein sequence ID" value="MDQ0506604.1"/>
    <property type="molecule type" value="Genomic_DNA"/>
</dbReference>
<name>A0ABU0LHH8_XANAG</name>
<evidence type="ECO:0000256" key="1">
    <source>
        <dbReference type="ARBA" id="ARBA00006625"/>
    </source>
</evidence>
<dbReference type="Pfam" id="PF02275">
    <property type="entry name" value="CBAH"/>
    <property type="match status" value="1"/>
</dbReference>
<dbReference type="InterPro" id="IPR052193">
    <property type="entry name" value="Peptidase_C59"/>
</dbReference>
<keyword evidence="2" id="KW-0378">Hydrolase</keyword>
<gene>
    <name evidence="4" type="ORF">QOZ94_003415</name>
</gene>
<reference evidence="4 5" key="1">
    <citation type="submission" date="2023-07" db="EMBL/GenBank/DDBJ databases">
        <title>Genomic Encyclopedia of Type Strains, Phase IV (KMG-IV): sequencing the most valuable type-strain genomes for metagenomic binning, comparative biology and taxonomic classification.</title>
        <authorList>
            <person name="Goeker M."/>
        </authorList>
    </citation>
    <scope>NUCLEOTIDE SEQUENCE [LARGE SCALE GENOMIC DNA]</scope>
    <source>
        <strain evidence="4 5">DSM 3770</strain>
    </source>
</reference>
<dbReference type="InterPro" id="IPR029132">
    <property type="entry name" value="CBAH/NAAA_C"/>
</dbReference>
<dbReference type="Proteomes" id="UP001241747">
    <property type="component" value="Unassembled WGS sequence"/>
</dbReference>
<dbReference type="InterPro" id="IPR029055">
    <property type="entry name" value="Ntn_hydrolases_N"/>
</dbReference>
<evidence type="ECO:0000313" key="4">
    <source>
        <dbReference type="EMBL" id="MDQ0506604.1"/>
    </source>
</evidence>
<comment type="caution">
    <text evidence="4">The sequence shown here is derived from an EMBL/GenBank/DDBJ whole genome shotgun (WGS) entry which is preliminary data.</text>
</comment>
<protein>
    <submittedName>
        <fullName evidence="4">Penicillin V acylase-like amidase (Ntn superfamily)</fullName>
    </submittedName>
</protein>